<reference evidence="1 2" key="1">
    <citation type="submission" date="2017-03" db="EMBL/GenBank/DDBJ databases">
        <authorList>
            <person name="Afonso C.L."/>
            <person name="Miller P.J."/>
            <person name="Scott M.A."/>
            <person name="Spackman E."/>
            <person name="Goraichik I."/>
            <person name="Dimitrov K.M."/>
            <person name="Suarez D.L."/>
            <person name="Swayne D.E."/>
        </authorList>
    </citation>
    <scope>NUCLEOTIDE SEQUENCE [LARGE SCALE GENOMIC DNA]</scope>
    <source>
        <strain evidence="1">PRJEB14757</strain>
    </source>
</reference>
<dbReference type="InterPro" id="IPR008969">
    <property type="entry name" value="CarboxyPept-like_regulatory"/>
</dbReference>
<evidence type="ECO:0000313" key="2">
    <source>
        <dbReference type="Proteomes" id="UP000191931"/>
    </source>
</evidence>
<dbReference type="STRING" id="1246637.MTBBW1_170002"/>
<keyword evidence="2" id="KW-1185">Reference proteome</keyword>
<evidence type="ECO:0000313" key="1">
    <source>
        <dbReference type="EMBL" id="SLM29162.1"/>
    </source>
</evidence>
<dbReference type="InterPro" id="IPR013783">
    <property type="entry name" value="Ig-like_fold"/>
</dbReference>
<organism evidence="1 2">
    <name type="scientific">Desulfamplus magnetovallimortis</name>
    <dbReference type="NCBI Taxonomy" id="1246637"/>
    <lineage>
        <taxon>Bacteria</taxon>
        <taxon>Pseudomonadati</taxon>
        <taxon>Thermodesulfobacteriota</taxon>
        <taxon>Desulfobacteria</taxon>
        <taxon>Desulfobacterales</taxon>
        <taxon>Desulfobacteraceae</taxon>
        <taxon>Desulfamplus</taxon>
    </lineage>
</organism>
<dbReference type="OrthoDB" id="5619324at2"/>
<proteinExistence type="predicted"/>
<dbReference type="EMBL" id="FWEV01000079">
    <property type="protein sequence ID" value="SLM29162.1"/>
    <property type="molecule type" value="Genomic_DNA"/>
</dbReference>
<sequence>MSRIVSFVVIIFLAALHGIALGESVLYDDFSGATLDEEKWYFSSNNQEPVIKDGVLELAVSGSDTKLSNTLGFLQAQNIIAVQTRVKISSDSYASSGARGKFRIGSFFYNDSHGPGSGQSHNRLEGDVWAEFRLELNDTHSLKAIADITRVDDADDTVETILFCQEFTTVINFDTEYSMSMEFKDGVFGFTLNDETWSYEVETPMYPPYDYGEPILTSRLYLDPGEDGLFKAILDDVMVEIDESDKTVIEGNIINAWVGSSSKNITRIYIDVYCTDISFNEGLESITIDFGGEQLPLGKDDFELSDYGKGHFEYYTDIPGSPEIGTYTFTVVSNGVTYTSTNTQSVNRELPVPDINSFRVDGQTFSWDLVNYEEESIPLYYRLRVYDSSGKRLINTDHNHDMSSYTYEGELTEGDVYLMYVRVSDSDDWIQVQNQTYNEMYFVFGESSGSISGTVFGDHDNDAATSDVPVEGMHVQVFSDACNWQQIGWVNTDINGSYIVSGLPVGEDVYVKTCTECNNTKISYINEYYNSNSNDCSEATPIRITDGDTPDINFYLEPGGIISGRIVDTSGNPLQTIDLGIFGDKCGGEWFGGARTNDQGYYEIVGVPDITVYLNTYCPEENPLDFVNKYYDGNGGTFDCSAATPLYVAPLETLAGIDMTLEPAGSVSGQIIDENGAPVPNFNIYAFDASCGGLYLSGTVTDEAGNFVIRSVPAGMDVFIWTGGYSDSSESPYIDKVWDGNNGSADCNEGVALDVTPHQETSGINMVLDFDSPSRNIILYDDFSSSSINAEKWKDFDESISYVENGKLILNATGSNEKISSRIYPTNQEHSYIETKIIVSGDSTVPLGTWGKFRIGAIYYNDSKGPGSGQDHNGYEGDVYAEHSLRIDEGGSYYILSYIVRINDADWNSETTLFSKRIDLSDVYDTEYIMGLGFKDGVFTFIVDNEIYYYNVSTPIYNPYSEMIQFASRIYLDEGESGSFISVMDDVYVSETTSGYDASGYWLFDVTGYSTEELKNPASDSVWNEETTWESNMQGRNLIKQDNSTFSLMNWFYGYVYDYSTYQHYDVTHDTNGSSELTLPEEHSQFGWIYDDFHTIWFDIDINSEELQGEFILTFWSILDGSTSGNILKDEANPTYAKGVFTGKKFHEPVVLSSSSEFTVSSDNSPVLIYGSSHDNSVTLESGVYAELINFPGENTITIESDSSLFSVSRSGAVVTFEGSDGTILKMPATTSIQKIAFNDGVAFNLVIINNEIKLGTQKIEKTPAPIEQEVCCGDLVAYSTCKTLEQSDSEQTPNNMECIDYTYNDNTLYLKHVNAAFNCCPEELSANITIDGSDINITENEIDGLCDCLCLYDMDYRINGLLPGEYNIHIKGSYEEMIETINLSEAVSNEFCVERNSYPWGG</sequence>
<protein>
    <submittedName>
        <fullName evidence="1">Uncharacterized protein</fullName>
    </submittedName>
</protein>
<dbReference type="Gene3D" id="2.60.40.10">
    <property type="entry name" value="Immunoglobulins"/>
    <property type="match status" value="1"/>
</dbReference>
<accession>A0A1W1H9N1</accession>
<dbReference type="Pfam" id="PF13620">
    <property type="entry name" value="CarboxypepD_reg"/>
    <property type="match status" value="1"/>
</dbReference>
<dbReference type="RefSeq" id="WP_080799122.1">
    <property type="nucleotide sequence ID" value="NZ_LT828540.1"/>
</dbReference>
<name>A0A1W1H9N1_9BACT</name>
<gene>
    <name evidence="1" type="ORF">MTBBW1_170002</name>
</gene>
<dbReference type="SUPFAM" id="SSF49464">
    <property type="entry name" value="Carboxypeptidase regulatory domain-like"/>
    <property type="match status" value="2"/>
</dbReference>
<dbReference type="Proteomes" id="UP000191931">
    <property type="component" value="Unassembled WGS sequence"/>
</dbReference>